<dbReference type="PRINTS" id="PR00385">
    <property type="entry name" value="P450"/>
</dbReference>
<evidence type="ECO:0000256" key="7">
    <source>
        <dbReference type="RuleBase" id="RU000461"/>
    </source>
</evidence>
<dbReference type="InterPro" id="IPR036396">
    <property type="entry name" value="Cyt_P450_sf"/>
</dbReference>
<evidence type="ECO:0000256" key="2">
    <source>
        <dbReference type="ARBA" id="ARBA00010617"/>
    </source>
</evidence>
<dbReference type="RefSeq" id="XP_040699248.1">
    <property type="nucleotide sequence ID" value="XM_040845236.1"/>
</dbReference>
<organism evidence="8 9">
    <name type="scientific">Aspergillus sydowii CBS 593.65</name>
    <dbReference type="NCBI Taxonomy" id="1036612"/>
    <lineage>
        <taxon>Eukaryota</taxon>
        <taxon>Fungi</taxon>
        <taxon>Dikarya</taxon>
        <taxon>Ascomycota</taxon>
        <taxon>Pezizomycotina</taxon>
        <taxon>Eurotiomycetes</taxon>
        <taxon>Eurotiomycetidae</taxon>
        <taxon>Eurotiales</taxon>
        <taxon>Aspergillaceae</taxon>
        <taxon>Aspergillus</taxon>
        <taxon>Aspergillus subgen. Nidulantes</taxon>
    </lineage>
</organism>
<keyword evidence="6 7" id="KW-0349">Heme</keyword>
<dbReference type="AlphaFoldDB" id="A0A1L9T7M5"/>
<proteinExistence type="inferred from homology"/>
<dbReference type="VEuPathDB" id="FungiDB:ASPSYDRAFT_34369"/>
<dbReference type="Proteomes" id="UP000184356">
    <property type="component" value="Unassembled WGS sequence"/>
</dbReference>
<dbReference type="GO" id="GO:0016705">
    <property type="term" value="F:oxidoreductase activity, acting on paired donors, with incorporation or reduction of molecular oxygen"/>
    <property type="evidence" value="ECO:0007669"/>
    <property type="project" value="InterPro"/>
</dbReference>
<dbReference type="PANTHER" id="PTHR24305">
    <property type="entry name" value="CYTOCHROME P450"/>
    <property type="match status" value="1"/>
</dbReference>
<dbReference type="CDD" id="cd11059">
    <property type="entry name" value="CYP_fungal"/>
    <property type="match status" value="1"/>
</dbReference>
<protein>
    <recommendedName>
        <fullName evidence="10">Benzoate 4-monooxygenase cytochrome P450</fullName>
    </recommendedName>
</protein>
<dbReference type="InterPro" id="IPR002401">
    <property type="entry name" value="Cyt_P450_E_grp-I"/>
</dbReference>
<evidence type="ECO:0000256" key="1">
    <source>
        <dbReference type="ARBA" id="ARBA00001971"/>
    </source>
</evidence>
<dbReference type="InterPro" id="IPR017972">
    <property type="entry name" value="Cyt_P450_CS"/>
</dbReference>
<evidence type="ECO:0000256" key="6">
    <source>
        <dbReference type="PIRSR" id="PIRSR602401-1"/>
    </source>
</evidence>
<dbReference type="Pfam" id="PF00067">
    <property type="entry name" value="p450"/>
    <property type="match status" value="1"/>
</dbReference>
<dbReference type="PROSITE" id="PS00086">
    <property type="entry name" value="CYTOCHROME_P450"/>
    <property type="match status" value="1"/>
</dbReference>
<evidence type="ECO:0000256" key="4">
    <source>
        <dbReference type="ARBA" id="ARBA00023002"/>
    </source>
</evidence>
<reference evidence="9" key="1">
    <citation type="journal article" date="2017" name="Genome Biol.">
        <title>Comparative genomics reveals high biological diversity and specific adaptations in the industrially and medically important fungal genus Aspergillus.</title>
        <authorList>
            <person name="de Vries R.P."/>
            <person name="Riley R."/>
            <person name="Wiebenga A."/>
            <person name="Aguilar-Osorio G."/>
            <person name="Amillis S."/>
            <person name="Uchima C.A."/>
            <person name="Anderluh G."/>
            <person name="Asadollahi M."/>
            <person name="Askin M."/>
            <person name="Barry K."/>
            <person name="Battaglia E."/>
            <person name="Bayram O."/>
            <person name="Benocci T."/>
            <person name="Braus-Stromeyer S.A."/>
            <person name="Caldana C."/>
            <person name="Canovas D."/>
            <person name="Cerqueira G.C."/>
            <person name="Chen F."/>
            <person name="Chen W."/>
            <person name="Choi C."/>
            <person name="Clum A."/>
            <person name="Dos Santos R.A."/>
            <person name="Damasio A.R."/>
            <person name="Diallinas G."/>
            <person name="Emri T."/>
            <person name="Fekete E."/>
            <person name="Flipphi M."/>
            <person name="Freyberg S."/>
            <person name="Gallo A."/>
            <person name="Gournas C."/>
            <person name="Habgood R."/>
            <person name="Hainaut M."/>
            <person name="Harispe M.L."/>
            <person name="Henrissat B."/>
            <person name="Hilden K.S."/>
            <person name="Hope R."/>
            <person name="Hossain A."/>
            <person name="Karabika E."/>
            <person name="Karaffa L."/>
            <person name="Karanyi Z."/>
            <person name="Krasevec N."/>
            <person name="Kuo A."/>
            <person name="Kusch H."/>
            <person name="LaButti K."/>
            <person name="Lagendijk E.L."/>
            <person name="Lapidus A."/>
            <person name="Levasseur A."/>
            <person name="Lindquist E."/>
            <person name="Lipzen A."/>
            <person name="Logrieco A.F."/>
            <person name="MacCabe A."/>
            <person name="Maekelae M.R."/>
            <person name="Malavazi I."/>
            <person name="Melin P."/>
            <person name="Meyer V."/>
            <person name="Mielnichuk N."/>
            <person name="Miskei M."/>
            <person name="Molnar A.P."/>
            <person name="Mule G."/>
            <person name="Ngan C.Y."/>
            <person name="Orejas M."/>
            <person name="Orosz E."/>
            <person name="Ouedraogo J.P."/>
            <person name="Overkamp K.M."/>
            <person name="Park H.-S."/>
            <person name="Perrone G."/>
            <person name="Piumi F."/>
            <person name="Punt P.J."/>
            <person name="Ram A.F."/>
            <person name="Ramon A."/>
            <person name="Rauscher S."/>
            <person name="Record E."/>
            <person name="Riano-Pachon D.M."/>
            <person name="Robert V."/>
            <person name="Roehrig J."/>
            <person name="Ruller R."/>
            <person name="Salamov A."/>
            <person name="Salih N.S."/>
            <person name="Samson R.A."/>
            <person name="Sandor E."/>
            <person name="Sanguinetti M."/>
            <person name="Schuetze T."/>
            <person name="Sepcic K."/>
            <person name="Shelest E."/>
            <person name="Sherlock G."/>
            <person name="Sophianopoulou V."/>
            <person name="Squina F.M."/>
            <person name="Sun H."/>
            <person name="Susca A."/>
            <person name="Todd R.B."/>
            <person name="Tsang A."/>
            <person name="Unkles S.E."/>
            <person name="van de Wiele N."/>
            <person name="van Rossen-Uffink D."/>
            <person name="Oliveira J.V."/>
            <person name="Vesth T.C."/>
            <person name="Visser J."/>
            <person name="Yu J.-H."/>
            <person name="Zhou M."/>
            <person name="Andersen M.R."/>
            <person name="Archer D.B."/>
            <person name="Baker S.E."/>
            <person name="Benoit I."/>
            <person name="Brakhage A.A."/>
            <person name="Braus G.H."/>
            <person name="Fischer R."/>
            <person name="Frisvad J.C."/>
            <person name="Goldman G.H."/>
            <person name="Houbraken J."/>
            <person name="Oakley B."/>
            <person name="Pocsi I."/>
            <person name="Scazzocchio C."/>
            <person name="Seiboth B."/>
            <person name="vanKuyk P.A."/>
            <person name="Wortman J."/>
            <person name="Dyer P.S."/>
            <person name="Grigoriev I.V."/>
        </authorList>
    </citation>
    <scope>NUCLEOTIDE SEQUENCE [LARGE SCALE GENOMIC DNA]</scope>
    <source>
        <strain evidence="9">CBS 593.65</strain>
    </source>
</reference>
<dbReference type="OrthoDB" id="1470350at2759"/>
<keyword evidence="3 6" id="KW-0479">Metal-binding</keyword>
<dbReference type="STRING" id="1036612.A0A1L9T7M5"/>
<dbReference type="InterPro" id="IPR001128">
    <property type="entry name" value="Cyt_P450"/>
</dbReference>
<feature type="binding site" description="axial binding residue" evidence="6">
    <location>
        <position position="455"/>
    </location>
    <ligand>
        <name>heme</name>
        <dbReference type="ChEBI" id="CHEBI:30413"/>
    </ligand>
    <ligandPart>
        <name>Fe</name>
        <dbReference type="ChEBI" id="CHEBI:18248"/>
    </ligandPart>
</feature>
<dbReference type="EMBL" id="KV878592">
    <property type="protein sequence ID" value="OJJ55442.1"/>
    <property type="molecule type" value="Genomic_DNA"/>
</dbReference>
<evidence type="ECO:0008006" key="10">
    <source>
        <dbReference type="Google" id="ProtNLM"/>
    </source>
</evidence>
<dbReference type="GO" id="GO:0004497">
    <property type="term" value="F:monooxygenase activity"/>
    <property type="evidence" value="ECO:0007669"/>
    <property type="project" value="UniProtKB-KW"/>
</dbReference>
<dbReference type="Gene3D" id="1.10.630.10">
    <property type="entry name" value="Cytochrome P450"/>
    <property type="match status" value="1"/>
</dbReference>
<evidence type="ECO:0000256" key="3">
    <source>
        <dbReference type="ARBA" id="ARBA00022723"/>
    </source>
</evidence>
<dbReference type="PANTHER" id="PTHR24305:SF164">
    <property type="entry name" value="P450, PUTATIVE (EUROFUNG)-RELATED"/>
    <property type="match status" value="1"/>
</dbReference>
<comment type="cofactor">
    <cofactor evidence="1 6">
        <name>heme</name>
        <dbReference type="ChEBI" id="CHEBI:30413"/>
    </cofactor>
</comment>
<dbReference type="InterPro" id="IPR050121">
    <property type="entry name" value="Cytochrome_P450_monoxygenase"/>
</dbReference>
<dbReference type="GO" id="GO:0044550">
    <property type="term" value="P:secondary metabolite biosynthetic process"/>
    <property type="evidence" value="ECO:0007669"/>
    <property type="project" value="UniProtKB-ARBA"/>
</dbReference>
<accession>A0A1L9T7M5</accession>
<dbReference type="GO" id="GO:0020037">
    <property type="term" value="F:heme binding"/>
    <property type="evidence" value="ECO:0007669"/>
    <property type="project" value="InterPro"/>
</dbReference>
<gene>
    <name evidence="8" type="ORF">ASPSYDRAFT_34369</name>
</gene>
<name>A0A1L9T7M5_9EURO</name>
<comment type="similarity">
    <text evidence="2 7">Belongs to the cytochrome P450 family.</text>
</comment>
<keyword evidence="5 6" id="KW-0408">Iron</keyword>
<evidence type="ECO:0000313" key="8">
    <source>
        <dbReference type="EMBL" id="OJJ55442.1"/>
    </source>
</evidence>
<dbReference type="PRINTS" id="PR00463">
    <property type="entry name" value="EP450I"/>
</dbReference>
<keyword evidence="9" id="KW-1185">Reference proteome</keyword>
<dbReference type="SUPFAM" id="SSF48264">
    <property type="entry name" value="Cytochrome P450"/>
    <property type="match status" value="1"/>
</dbReference>
<keyword evidence="4 7" id="KW-0560">Oxidoreductase</keyword>
<evidence type="ECO:0000313" key="9">
    <source>
        <dbReference type="Proteomes" id="UP000184356"/>
    </source>
</evidence>
<sequence>MSMAIAAVATVIVALLIHSICFSLFFSPLARIPGPRSFALTKWRLAYEDYKGSRTRKIHALHEEYGPVVRVGPSEVSFNSLSALRAIYGAGSGFERTNFYHMFAAYGRLNMFSFNSTKQHSERKKLVAHTYAKSVMIKGENARMIETNVRRFVELLEREGRRSNIFRTLHYFSLDNITEFVYGKFGKTSCLDGVEKDRDLLRDVMATGSRKLAWFTVHHPKFTAWLYSRAGILGYIARQFYPVQKPIPYTGIKLHAMKACQKFSNASTEQRVEHPSLISTLWKHHISQTGPDGLDDLDIASECADHLDGGTDTTSDTLMFAIWSLSRPEHKAFQERLIHEVQSLPEALLNADGIPRAEAADKLDYVDAVIKETLRLYAPLPASEPRSSPKAMTIDGYLIPARTTVSISPYTLHRNADVFKDPFSFNPDRWLDSSEEDLAEMKRLYWAFSSGGRMCIGMHLAMAEMSTLLATIYRRYTTEPRGDFDAVSPGITSRFEVFYDEGCSGVREHECHVEFKPY</sequence>
<dbReference type="GO" id="GO:0005506">
    <property type="term" value="F:iron ion binding"/>
    <property type="evidence" value="ECO:0007669"/>
    <property type="project" value="InterPro"/>
</dbReference>
<dbReference type="GeneID" id="63761309"/>
<keyword evidence="7" id="KW-0503">Monooxygenase</keyword>
<evidence type="ECO:0000256" key="5">
    <source>
        <dbReference type="ARBA" id="ARBA00023004"/>
    </source>
</evidence>